<dbReference type="PROSITE" id="PS50056">
    <property type="entry name" value="TYR_PHOSPHATASE_2"/>
    <property type="match status" value="1"/>
</dbReference>
<dbReference type="PROSITE" id="PS50057">
    <property type="entry name" value="FERM_3"/>
    <property type="match status" value="1"/>
</dbReference>
<dbReference type="OrthoDB" id="10012364at2759"/>
<dbReference type="InterPro" id="IPR014352">
    <property type="entry name" value="FERM/acyl-CoA-bd_prot_sf"/>
</dbReference>
<dbReference type="PROSITE" id="PS50055">
    <property type="entry name" value="TYR_PHOSPHATASE_PTP"/>
    <property type="match status" value="1"/>
</dbReference>
<dbReference type="InterPro" id="IPR035963">
    <property type="entry name" value="FERM_2"/>
</dbReference>
<evidence type="ECO:0000256" key="5">
    <source>
        <dbReference type="ARBA" id="ARBA00022490"/>
    </source>
</evidence>
<evidence type="ECO:0000256" key="3">
    <source>
        <dbReference type="ARBA" id="ARBA00009649"/>
    </source>
</evidence>
<dbReference type="GO" id="GO:0048666">
    <property type="term" value="P:neuron development"/>
    <property type="evidence" value="ECO:0007669"/>
    <property type="project" value="UniProtKB-ARBA"/>
</dbReference>
<dbReference type="InterPro" id="IPR029021">
    <property type="entry name" value="Prot-tyrosine_phosphatase-like"/>
</dbReference>
<dbReference type="PROSITE" id="PS00383">
    <property type="entry name" value="TYR_PHOSPHATASE_1"/>
    <property type="match status" value="1"/>
</dbReference>
<dbReference type="InterPro" id="IPR000242">
    <property type="entry name" value="PTP_cat"/>
</dbReference>
<evidence type="ECO:0000256" key="6">
    <source>
        <dbReference type="ARBA" id="ARBA00022801"/>
    </source>
</evidence>
<dbReference type="PANTHER" id="PTHR45706">
    <property type="entry name" value="TYROSINE-PROTEIN PHOSPHATASE"/>
    <property type="match status" value="1"/>
</dbReference>
<feature type="compositionally biased region" description="Polar residues" evidence="10">
    <location>
        <begin position="561"/>
        <end position="578"/>
    </location>
</feature>
<dbReference type="InterPro" id="IPR018979">
    <property type="entry name" value="FERM_N"/>
</dbReference>
<dbReference type="CDD" id="cd17099">
    <property type="entry name" value="FERM_F1_PTPN14_like"/>
    <property type="match status" value="1"/>
</dbReference>
<feature type="compositionally biased region" description="Polar residues" evidence="10">
    <location>
        <begin position="590"/>
        <end position="612"/>
    </location>
</feature>
<dbReference type="InterPro" id="IPR019748">
    <property type="entry name" value="FERM_central"/>
</dbReference>
<dbReference type="EC" id="3.1.3.48" evidence="4"/>
<organism evidence="14 15">
    <name type="scientific">Daphnia galeata</name>
    <dbReference type="NCBI Taxonomy" id="27404"/>
    <lineage>
        <taxon>Eukaryota</taxon>
        <taxon>Metazoa</taxon>
        <taxon>Ecdysozoa</taxon>
        <taxon>Arthropoda</taxon>
        <taxon>Crustacea</taxon>
        <taxon>Branchiopoda</taxon>
        <taxon>Diplostraca</taxon>
        <taxon>Cladocera</taxon>
        <taxon>Anomopoda</taxon>
        <taxon>Daphniidae</taxon>
        <taxon>Daphnia</taxon>
    </lineage>
</organism>
<dbReference type="SUPFAM" id="SSF54236">
    <property type="entry name" value="Ubiquitin-like"/>
    <property type="match status" value="1"/>
</dbReference>
<dbReference type="EMBL" id="CAKKLH010000331">
    <property type="protein sequence ID" value="CAH0112780.1"/>
    <property type="molecule type" value="Genomic_DNA"/>
</dbReference>
<dbReference type="Pfam" id="PF09379">
    <property type="entry name" value="FERM_N"/>
    <property type="match status" value="1"/>
</dbReference>
<dbReference type="Pfam" id="PF09380">
    <property type="entry name" value="FERM_C"/>
    <property type="match status" value="1"/>
</dbReference>
<dbReference type="Gene3D" id="3.90.190.10">
    <property type="entry name" value="Protein tyrosine phosphatase superfamily"/>
    <property type="match status" value="1"/>
</dbReference>
<evidence type="ECO:0000256" key="1">
    <source>
        <dbReference type="ARBA" id="ARBA00004245"/>
    </source>
</evidence>
<dbReference type="GO" id="GO:0071944">
    <property type="term" value="C:cell periphery"/>
    <property type="evidence" value="ECO:0007669"/>
    <property type="project" value="UniProtKB-ARBA"/>
</dbReference>
<comment type="subcellular location">
    <subcellularLocation>
        <location evidence="2">Cell junction</location>
    </subcellularLocation>
    <subcellularLocation>
        <location evidence="1">Cytoplasm</location>
        <location evidence="1">Cytoskeleton</location>
    </subcellularLocation>
</comment>
<accession>A0A8J2WCE2</accession>
<dbReference type="InterPro" id="IPR000299">
    <property type="entry name" value="FERM_domain"/>
</dbReference>
<dbReference type="SUPFAM" id="SSF50729">
    <property type="entry name" value="PH domain-like"/>
    <property type="match status" value="1"/>
</dbReference>
<dbReference type="InterPro" id="IPR003595">
    <property type="entry name" value="Tyr_Pase_cat"/>
</dbReference>
<dbReference type="GO" id="GO:0009887">
    <property type="term" value="P:animal organ morphogenesis"/>
    <property type="evidence" value="ECO:0007669"/>
    <property type="project" value="UniProtKB-ARBA"/>
</dbReference>
<dbReference type="CDD" id="cd13188">
    <property type="entry name" value="FERM_C_PTPN14_PTPN21"/>
    <property type="match status" value="1"/>
</dbReference>
<dbReference type="Gene3D" id="1.20.80.10">
    <property type="match status" value="1"/>
</dbReference>
<dbReference type="SMART" id="SM00404">
    <property type="entry name" value="PTPc_motif"/>
    <property type="match status" value="1"/>
</dbReference>
<keyword evidence="7" id="KW-0904">Protein phosphatase</keyword>
<dbReference type="FunFam" id="3.10.20.90:FF:000039">
    <property type="entry name" value="Tyrosine-protein phosphatase non-receptor type"/>
    <property type="match status" value="1"/>
</dbReference>
<dbReference type="PRINTS" id="PR00700">
    <property type="entry name" value="PRTYPHPHTASE"/>
</dbReference>
<keyword evidence="6" id="KW-0378">Hydrolase</keyword>
<dbReference type="Gene3D" id="2.30.29.30">
    <property type="entry name" value="Pleckstrin-homology domain (PH domain)/Phosphotyrosine-binding domain (PTB)"/>
    <property type="match status" value="1"/>
</dbReference>
<dbReference type="SMART" id="SM01196">
    <property type="entry name" value="FERM_C"/>
    <property type="match status" value="1"/>
</dbReference>
<evidence type="ECO:0000256" key="10">
    <source>
        <dbReference type="SAM" id="MobiDB-lite"/>
    </source>
</evidence>
<dbReference type="Gene3D" id="3.10.20.90">
    <property type="entry name" value="Phosphatidylinositol 3-kinase Catalytic Subunit, Chain A, domain 1"/>
    <property type="match status" value="1"/>
</dbReference>
<dbReference type="SMART" id="SM00295">
    <property type="entry name" value="B41"/>
    <property type="match status" value="1"/>
</dbReference>
<dbReference type="SUPFAM" id="SSF52799">
    <property type="entry name" value="(Phosphotyrosine protein) phosphatases II"/>
    <property type="match status" value="1"/>
</dbReference>
<dbReference type="Proteomes" id="UP000789390">
    <property type="component" value="Unassembled WGS sequence"/>
</dbReference>
<feature type="region of interest" description="Disordered" evidence="10">
    <location>
        <begin position="554"/>
        <end position="626"/>
    </location>
</feature>
<dbReference type="GO" id="GO:0070161">
    <property type="term" value="C:anchoring junction"/>
    <property type="evidence" value="ECO:0007669"/>
    <property type="project" value="UniProtKB-SubCell"/>
</dbReference>
<evidence type="ECO:0000259" key="13">
    <source>
        <dbReference type="PROSITE" id="PS50057"/>
    </source>
</evidence>
<keyword evidence="15" id="KW-1185">Reference proteome</keyword>
<evidence type="ECO:0000256" key="7">
    <source>
        <dbReference type="ARBA" id="ARBA00022912"/>
    </source>
</evidence>
<evidence type="ECO:0000259" key="12">
    <source>
        <dbReference type="PROSITE" id="PS50056"/>
    </source>
</evidence>
<protein>
    <recommendedName>
        <fullName evidence="4">protein-tyrosine-phosphatase</fullName>
        <ecNumber evidence="4">3.1.3.48</ecNumber>
    </recommendedName>
</protein>
<evidence type="ECO:0000313" key="14">
    <source>
        <dbReference type="EMBL" id="CAH0112780.1"/>
    </source>
</evidence>
<evidence type="ECO:0000256" key="4">
    <source>
        <dbReference type="ARBA" id="ARBA00013064"/>
    </source>
</evidence>
<evidence type="ECO:0000259" key="11">
    <source>
        <dbReference type="PROSITE" id="PS50055"/>
    </source>
</evidence>
<feature type="domain" description="Tyrosine specific protein phosphatases" evidence="12">
    <location>
        <begin position="870"/>
        <end position="951"/>
    </location>
</feature>
<dbReference type="GO" id="GO:0005856">
    <property type="term" value="C:cytoskeleton"/>
    <property type="evidence" value="ECO:0007669"/>
    <property type="project" value="UniProtKB-SubCell"/>
</dbReference>
<evidence type="ECO:0000256" key="2">
    <source>
        <dbReference type="ARBA" id="ARBA00004282"/>
    </source>
</evidence>
<dbReference type="InterPro" id="IPR016130">
    <property type="entry name" value="Tyr_Pase_AS"/>
</dbReference>
<dbReference type="InterPro" id="IPR041782">
    <property type="entry name" value="PTPN14/21_FERM_C"/>
</dbReference>
<comment type="caution">
    <text evidence="14">The sequence shown here is derived from an EMBL/GenBank/DDBJ whole genome shotgun (WGS) entry which is preliminary data.</text>
</comment>
<gene>
    <name evidence="14" type="ORF">DGAL_LOCUS16561</name>
</gene>
<keyword evidence="9" id="KW-0206">Cytoskeleton</keyword>
<evidence type="ECO:0000256" key="8">
    <source>
        <dbReference type="ARBA" id="ARBA00022949"/>
    </source>
</evidence>
<name>A0A8J2WCE2_9CRUS</name>
<keyword evidence="5" id="KW-0963">Cytoplasm</keyword>
<dbReference type="InterPro" id="IPR018980">
    <property type="entry name" value="FERM_PH-like_C"/>
</dbReference>
<dbReference type="InterPro" id="IPR019749">
    <property type="entry name" value="Band_41_domain"/>
</dbReference>
<feature type="domain" description="Tyrosine-protein phosphatase" evidence="11">
    <location>
        <begin position="663"/>
        <end position="960"/>
    </location>
</feature>
<dbReference type="FunFam" id="1.20.80.10:FF:000014">
    <property type="entry name" value="Tyrosine-protein phosphatase non-receptor type"/>
    <property type="match status" value="1"/>
</dbReference>
<dbReference type="PRINTS" id="PR00935">
    <property type="entry name" value="BAND41"/>
</dbReference>
<proteinExistence type="inferred from homology"/>
<dbReference type="InterPro" id="IPR011993">
    <property type="entry name" value="PH-like_dom_sf"/>
</dbReference>
<dbReference type="InterPro" id="IPR000387">
    <property type="entry name" value="Tyr_Pase_dom"/>
</dbReference>
<reference evidence="14" key="1">
    <citation type="submission" date="2021-11" db="EMBL/GenBank/DDBJ databases">
        <authorList>
            <person name="Schell T."/>
        </authorList>
    </citation>
    <scope>NUCLEOTIDE SEQUENCE</scope>
    <source>
        <strain evidence="14">M5</strain>
    </source>
</reference>
<dbReference type="Pfam" id="PF00102">
    <property type="entry name" value="Y_phosphatase"/>
    <property type="match status" value="1"/>
</dbReference>
<dbReference type="SUPFAM" id="SSF47031">
    <property type="entry name" value="Second domain of FERM"/>
    <property type="match status" value="1"/>
</dbReference>
<evidence type="ECO:0000256" key="9">
    <source>
        <dbReference type="ARBA" id="ARBA00023212"/>
    </source>
</evidence>
<evidence type="ECO:0000313" key="15">
    <source>
        <dbReference type="Proteomes" id="UP000789390"/>
    </source>
</evidence>
<sequence length="967" mass="107450">MPFKLRLKKSKQYNVVTKTVFVICVELLDNSIVECTLSADSLGYDCLDNVCQRLGLNQPEFFGLRYVSQKSYPRVRWVELDRPLKKQLDKHAQEAYLYLRIMYYVNDVSLLEDEMTRYHYFLQLKSDVMEGRLRCSYNEAVVLAGYRLQAEFGDHDPERHTLQYLKEFVLVPKHLVTNESQLDAVTEAVAAQHSKLLGFPQPVAECWYIVEAQHLDGYGQERFLAKEEPAGEALVATSLQGILVMRNNTERVVFYRWDDITNLLNQKRMFGIECQRSEENVNFYFDDPEAARYVWKLAVLQHTFYKQTLLTLQSLQSQATEDKDIDMGIAGLNLESNSATVNSNLVPSASMFESAEPRSSSAMAEYRIDSLGSVRALPHSISSPTLTVLNPAQAQTHLLAGTTGSGGGFASGAGSLAASQQNLRALLPAYRPAPDYETAVRVKYGDDIAQLLLNPTPPVQQPVQQPTAVAVQPSAPTPFQTQQQQSAQQQMMKMYKPPPPYPYSKVGSNSSPDLAVAVINGVAPVNSGSMSHLPVTQAQTEVSATLRNGEPIYQNIPLRQPGSQPNLSPSTSAQTASQPRRKWGLPVRSSARSAVINQSINRVQTDSPSSSPAAKRNTNDSTSNSASHFHHLVSAARAAPTDATLVKDHLRQEMESRLADGQFHLEFELIPRRKAGADFSMAAHPDNASRNQYQDVLPYEENRVKLTPSRENRTGYINASHISAAVGSAQRFYIAAQGPLPSTVTDFWQMVWQCDVYVVVMLADTTSGSNNGGNQTPSLNTKSVSSLRSHVSNSSMNGYSGFIYWPQQDAATLEFGEYKITRQVGKLSGRQSITKLDVTHLPTAQQRSIWHLQYSDWADHGCPKDVTSFLSFLEEMDTVRRHSVSDVPLGKNRNTPVLVHCGAGVGRTGVTIACDVLLTSLDHNVVVDVPKLITHLRQQRMLMVQTVAQYRSIYALLLAYLGRSRLI</sequence>
<dbReference type="GO" id="GO:0004725">
    <property type="term" value="F:protein tyrosine phosphatase activity"/>
    <property type="evidence" value="ECO:0007669"/>
    <property type="project" value="UniProtKB-EC"/>
</dbReference>
<dbReference type="PANTHER" id="PTHR45706:SF1">
    <property type="entry name" value="PEZ, ISOFORM A"/>
    <property type="match status" value="1"/>
</dbReference>
<dbReference type="SMART" id="SM00194">
    <property type="entry name" value="PTPc"/>
    <property type="match status" value="1"/>
</dbReference>
<dbReference type="InterPro" id="IPR029071">
    <property type="entry name" value="Ubiquitin-like_domsf"/>
</dbReference>
<feature type="domain" description="FERM" evidence="13">
    <location>
        <begin position="21"/>
        <end position="309"/>
    </location>
</feature>
<comment type="similarity">
    <text evidence="3">Belongs to the protein-tyrosine phosphatase family. Non-receptor class subfamily.</text>
</comment>
<keyword evidence="8" id="KW-0965">Cell junction</keyword>
<dbReference type="CDD" id="cd14473">
    <property type="entry name" value="FERM_B-lobe"/>
    <property type="match status" value="1"/>
</dbReference>
<dbReference type="Pfam" id="PF00373">
    <property type="entry name" value="FERM_M"/>
    <property type="match status" value="1"/>
</dbReference>
<dbReference type="AlphaFoldDB" id="A0A8J2WCE2"/>